<organism evidence="1 2">
    <name type="scientific">Catharanthus roseus</name>
    <name type="common">Madagascar periwinkle</name>
    <name type="synonym">Vinca rosea</name>
    <dbReference type="NCBI Taxonomy" id="4058"/>
    <lineage>
        <taxon>Eukaryota</taxon>
        <taxon>Viridiplantae</taxon>
        <taxon>Streptophyta</taxon>
        <taxon>Embryophyta</taxon>
        <taxon>Tracheophyta</taxon>
        <taxon>Spermatophyta</taxon>
        <taxon>Magnoliopsida</taxon>
        <taxon>eudicotyledons</taxon>
        <taxon>Gunneridae</taxon>
        <taxon>Pentapetalae</taxon>
        <taxon>asterids</taxon>
        <taxon>lamiids</taxon>
        <taxon>Gentianales</taxon>
        <taxon>Apocynaceae</taxon>
        <taxon>Rauvolfioideae</taxon>
        <taxon>Vinceae</taxon>
        <taxon>Catharanthinae</taxon>
        <taxon>Catharanthus</taxon>
    </lineage>
</organism>
<evidence type="ECO:0000313" key="1">
    <source>
        <dbReference type="EMBL" id="KAI5680611.1"/>
    </source>
</evidence>
<gene>
    <name evidence="1" type="ORF">M9H77_01838</name>
</gene>
<proteinExistence type="predicted"/>
<keyword evidence="2" id="KW-1185">Reference proteome</keyword>
<sequence length="406" mass="48054">MEMGEKKKKVRLDDDNKDEEEEVPVKHKGEKLITEDNWKLYVKDGRHNHKMGVYPHACAQAARLTDDQLKLTEEFSRCQVAPRSTMTSLLEKNPDCIVSKQTTYNARAKMKKKRMEGRCRDDSYGKDFHVATAFIRNEKVETYEWVLQKLKNLYFESPEPIMIVTNNESGYLFDEWLNPFAPKFMRVWTEKDNDKSNPIIAPLCYNLYLQLKLEDVHICWRLLEINELSGIGRQQSHEESDLQKQLLDFTGILREFSTRLPSEVPTSSYPKYLTSCYPIKSGRMEKCKGDGNCGFRVSSYFLYGKENQWPKVRTQMWNEMHEKRDMYWNFYGGSDRFYKIFRGYAHWDVFAPRDCWMDVPNHLILAANTFNLCIVLIAKQDLHDFAILLFIGTSRRHYCHWTFSRQ</sequence>
<reference evidence="2" key="1">
    <citation type="journal article" date="2023" name="Nat. Plants">
        <title>Single-cell RNA sequencing provides a high-resolution roadmap for understanding the multicellular compartmentation of specialized metabolism.</title>
        <authorList>
            <person name="Sun S."/>
            <person name="Shen X."/>
            <person name="Li Y."/>
            <person name="Li Y."/>
            <person name="Wang S."/>
            <person name="Li R."/>
            <person name="Zhang H."/>
            <person name="Shen G."/>
            <person name="Guo B."/>
            <person name="Wei J."/>
            <person name="Xu J."/>
            <person name="St-Pierre B."/>
            <person name="Chen S."/>
            <person name="Sun C."/>
        </authorList>
    </citation>
    <scope>NUCLEOTIDE SEQUENCE [LARGE SCALE GENOMIC DNA]</scope>
</reference>
<comment type="caution">
    <text evidence="1">The sequence shown here is derived from an EMBL/GenBank/DDBJ whole genome shotgun (WGS) entry which is preliminary data.</text>
</comment>
<dbReference type="Proteomes" id="UP001060085">
    <property type="component" value="Linkage Group LG01"/>
</dbReference>
<dbReference type="EMBL" id="CM044701">
    <property type="protein sequence ID" value="KAI5680611.1"/>
    <property type="molecule type" value="Genomic_DNA"/>
</dbReference>
<accession>A0ACC0C6Q0</accession>
<protein>
    <submittedName>
        <fullName evidence="1">Uncharacterized protein</fullName>
    </submittedName>
</protein>
<name>A0ACC0C6Q0_CATRO</name>
<evidence type="ECO:0000313" key="2">
    <source>
        <dbReference type="Proteomes" id="UP001060085"/>
    </source>
</evidence>